<dbReference type="GO" id="GO:0080120">
    <property type="term" value="P:CAAX-box protein maturation"/>
    <property type="evidence" value="ECO:0007669"/>
    <property type="project" value="UniProtKB-ARBA"/>
</dbReference>
<sequence>MRHTQRIGGKPSSSKTCRTKARCSPHKEDSPADAKTSAILPGKQEAIWQVPWDEWFVAQVMIQIWAIILPLGFYGVTLTAELHGITVQDMTDFDKITAATALEVVQLAAVLYLVRRAIRPYQPSLSNWFSYRLDAQTVPVAVTGAVVGLVAVAAIAQIAPAASPRTEEIKGILGGSVEAIAAVIFLLSAGLAPVLEEFIFRGFLLASLTKWMPVPGAVLVGS</sequence>
<organism evidence="4 5">
    <name type="scientific">[Myrmecia] bisecta</name>
    <dbReference type="NCBI Taxonomy" id="41462"/>
    <lineage>
        <taxon>Eukaryota</taxon>
        <taxon>Viridiplantae</taxon>
        <taxon>Chlorophyta</taxon>
        <taxon>core chlorophytes</taxon>
        <taxon>Trebouxiophyceae</taxon>
        <taxon>Trebouxiales</taxon>
        <taxon>Trebouxiaceae</taxon>
        <taxon>Myrmecia</taxon>
    </lineage>
</organism>
<feature type="transmembrane region" description="Helical" evidence="2">
    <location>
        <begin position="55"/>
        <end position="76"/>
    </location>
</feature>
<dbReference type="Proteomes" id="UP001489004">
    <property type="component" value="Unassembled WGS sequence"/>
</dbReference>
<keyword evidence="5" id="KW-1185">Reference proteome</keyword>
<dbReference type="GO" id="GO:0004175">
    <property type="term" value="F:endopeptidase activity"/>
    <property type="evidence" value="ECO:0007669"/>
    <property type="project" value="UniProtKB-ARBA"/>
</dbReference>
<gene>
    <name evidence="4" type="ORF">WJX72_010390</name>
</gene>
<dbReference type="EMBL" id="JALJOR010000011">
    <property type="protein sequence ID" value="KAK9809159.1"/>
    <property type="molecule type" value="Genomic_DNA"/>
</dbReference>
<keyword evidence="2" id="KW-1133">Transmembrane helix</keyword>
<keyword evidence="2" id="KW-0472">Membrane</keyword>
<protein>
    <recommendedName>
        <fullName evidence="3">CAAX prenyl protease 2/Lysostaphin resistance protein A-like domain-containing protein</fullName>
    </recommendedName>
</protein>
<evidence type="ECO:0000313" key="4">
    <source>
        <dbReference type="EMBL" id="KAK9809159.1"/>
    </source>
</evidence>
<dbReference type="InterPro" id="IPR003675">
    <property type="entry name" value="Rce1/LyrA-like_dom"/>
</dbReference>
<feature type="transmembrane region" description="Helical" evidence="2">
    <location>
        <begin position="96"/>
        <end position="114"/>
    </location>
</feature>
<accession>A0AAW1PMH8</accession>
<dbReference type="PANTHER" id="PTHR43592:SF15">
    <property type="entry name" value="CAAX AMINO TERMINAL PROTEASE FAMILY PROTEIN"/>
    <property type="match status" value="1"/>
</dbReference>
<dbReference type="PANTHER" id="PTHR43592">
    <property type="entry name" value="CAAX AMINO TERMINAL PROTEASE"/>
    <property type="match status" value="1"/>
</dbReference>
<evidence type="ECO:0000259" key="3">
    <source>
        <dbReference type="Pfam" id="PF02517"/>
    </source>
</evidence>
<evidence type="ECO:0000256" key="1">
    <source>
        <dbReference type="SAM" id="MobiDB-lite"/>
    </source>
</evidence>
<comment type="caution">
    <text evidence="4">The sequence shown here is derived from an EMBL/GenBank/DDBJ whole genome shotgun (WGS) entry which is preliminary data.</text>
</comment>
<feature type="transmembrane region" description="Helical" evidence="2">
    <location>
        <begin position="135"/>
        <end position="159"/>
    </location>
</feature>
<evidence type="ECO:0000313" key="5">
    <source>
        <dbReference type="Proteomes" id="UP001489004"/>
    </source>
</evidence>
<keyword evidence="2" id="KW-0812">Transmembrane</keyword>
<dbReference type="AlphaFoldDB" id="A0AAW1PMH8"/>
<feature type="transmembrane region" description="Helical" evidence="2">
    <location>
        <begin position="179"/>
        <end position="200"/>
    </location>
</feature>
<evidence type="ECO:0000256" key="2">
    <source>
        <dbReference type="SAM" id="Phobius"/>
    </source>
</evidence>
<feature type="region of interest" description="Disordered" evidence="1">
    <location>
        <begin position="1"/>
        <end position="35"/>
    </location>
</feature>
<feature type="domain" description="CAAX prenyl protease 2/Lysostaphin resistance protein A-like" evidence="3">
    <location>
        <begin position="182"/>
        <end position="220"/>
    </location>
</feature>
<name>A0AAW1PMH8_9CHLO</name>
<reference evidence="4 5" key="1">
    <citation type="journal article" date="2024" name="Nat. Commun.">
        <title>Phylogenomics reveals the evolutionary origins of lichenization in chlorophyte algae.</title>
        <authorList>
            <person name="Puginier C."/>
            <person name="Libourel C."/>
            <person name="Otte J."/>
            <person name="Skaloud P."/>
            <person name="Haon M."/>
            <person name="Grisel S."/>
            <person name="Petersen M."/>
            <person name="Berrin J.G."/>
            <person name="Delaux P.M."/>
            <person name="Dal Grande F."/>
            <person name="Keller J."/>
        </authorList>
    </citation>
    <scope>NUCLEOTIDE SEQUENCE [LARGE SCALE GENOMIC DNA]</scope>
    <source>
        <strain evidence="4 5">SAG 2043</strain>
    </source>
</reference>
<proteinExistence type="predicted"/>
<dbReference type="Pfam" id="PF02517">
    <property type="entry name" value="Rce1-like"/>
    <property type="match status" value="1"/>
</dbReference>